<protein>
    <recommendedName>
        <fullName evidence="3">NVEALA protein</fullName>
    </recommendedName>
</protein>
<dbReference type="KEGG" id="osp:Odosp_3503"/>
<sequence>MKTKKKLKTFLLLLLIALTLSSIFNISMNQNENILSLENIEALAYEECNLEEAKKYCTSAGGVCIYKRQLHAGIHMKAD</sequence>
<proteinExistence type="predicted"/>
<evidence type="ECO:0000313" key="2">
    <source>
        <dbReference type="Proteomes" id="UP000006657"/>
    </source>
</evidence>
<evidence type="ECO:0008006" key="3">
    <source>
        <dbReference type="Google" id="ProtNLM"/>
    </source>
</evidence>
<dbReference type="Proteomes" id="UP000006657">
    <property type="component" value="Chromosome"/>
</dbReference>
<dbReference type="AlphaFoldDB" id="F9ZBB9"/>
<accession>F9ZBB9</accession>
<dbReference type="EMBL" id="CP002544">
    <property type="protein sequence ID" value="ADY34454.1"/>
    <property type="molecule type" value="Genomic_DNA"/>
</dbReference>
<name>F9ZBB9_ODOSD</name>
<dbReference type="RefSeq" id="WP_013613641.1">
    <property type="nucleotide sequence ID" value="NC_015160.1"/>
</dbReference>
<dbReference type="Pfam" id="PF14055">
    <property type="entry name" value="NVEALA"/>
    <property type="match status" value="1"/>
</dbReference>
<organism evidence="1 2">
    <name type="scientific">Odoribacter splanchnicus (strain ATCC 29572 / DSM 20712 / CIP 104287 / JCM 15291 / NCTC 10825 / 1651/6)</name>
    <name type="common">Bacteroides splanchnicus</name>
    <dbReference type="NCBI Taxonomy" id="709991"/>
    <lineage>
        <taxon>Bacteria</taxon>
        <taxon>Pseudomonadati</taxon>
        <taxon>Bacteroidota</taxon>
        <taxon>Bacteroidia</taxon>
        <taxon>Bacteroidales</taxon>
        <taxon>Odoribacteraceae</taxon>
        <taxon>Odoribacter</taxon>
    </lineage>
</organism>
<dbReference type="HOGENOM" id="CLU_2602561_0_0_10"/>
<dbReference type="PaxDb" id="709991-Odosp_3503"/>
<reference evidence="1 2" key="1">
    <citation type="journal article" date="2011" name="Stand. Genomic Sci.">
        <title>Complete genome sequence of Odoribacter splanchnicus type strain (1651/6).</title>
        <authorList>
            <consortium name="US DOE Joint Genome Institute (JGI-PGF)"/>
            <person name="Goker M."/>
            <person name="Gronow S."/>
            <person name="Zeytun A."/>
            <person name="Nolan M."/>
            <person name="Lucas S."/>
            <person name="Lapidus A."/>
            <person name="Hammon N."/>
            <person name="Deshpande S."/>
            <person name="Cheng J.F."/>
            <person name="Pitluck S."/>
            <person name="Liolios K."/>
            <person name="Pagani I."/>
            <person name="Ivanova N."/>
            <person name="Mavromatis K."/>
            <person name="Ovchinikova G."/>
            <person name="Pati A."/>
            <person name="Tapia R."/>
            <person name="Han C."/>
            <person name="Goodwin L."/>
            <person name="Chen A."/>
            <person name="Palaniappan K."/>
            <person name="Land M."/>
            <person name="Hauser L."/>
            <person name="Jeffries C.D."/>
            <person name="Brambilla E.M."/>
            <person name="Rohde M."/>
            <person name="Detter J.C."/>
            <person name="Woyke T."/>
            <person name="Bristow J."/>
            <person name="Markowitz V."/>
            <person name="Hugenholtz P."/>
            <person name="Eisen J.A."/>
            <person name="Kyrpides N.C."/>
            <person name="Klenk H.P."/>
        </authorList>
    </citation>
    <scope>NUCLEOTIDE SEQUENCE [LARGE SCALE GENOMIC DNA]</scope>
    <source>
        <strain evidence="2">ATCC 29572 / DSM 20712 / JCM 15291 / NCTC 10825 / 1651/6</strain>
    </source>
</reference>
<dbReference type="STRING" id="709991.Odosp_3503"/>
<dbReference type="GeneID" id="61276729"/>
<evidence type="ECO:0000313" key="1">
    <source>
        <dbReference type="EMBL" id="ADY34454.1"/>
    </source>
</evidence>
<keyword evidence="2" id="KW-1185">Reference proteome</keyword>
<gene>
    <name evidence="1" type="ordered locus">Odosp_3503</name>
</gene>
<dbReference type="BioCyc" id="OSPL709991:G1GRN-3578-MONOMER"/>
<dbReference type="InterPro" id="IPR025905">
    <property type="entry name" value="NVEALA"/>
</dbReference>